<sequence>MADVLDGAALVDAAQAFATLAHQQVGQLRKYTGQPYSEHLRRVAEIVASVTDDPAMQAAAWLHDVVEDTPVTIEEIGRTFGPAVRELVDALTDVSRSQDGNRAARKAIDRAHLARAPARAQTVKLADLIDNCQDICKHDAGFGRLFLSEMSDLLDVLTEADPKLMQRARKTLEKWRTRVGGAGLPEPDKDPAATELLALPRAHRTLAMFARFFTAADIAEPLLSFDTGTAVATADPAGAPEILGVRERGVVRGYVRPDPAATGTFGDGMQAFAPSQQLAADATLSEVVLALTRHDHVFILEHDQVTSFVGRRQMQGPEVRMWLFGIITGLELMVTEGIRSRGQSLDWSALIGPARLEKARAMQAMRAEAGRPAALLDCLQLSDKLRIALSIDDTPRAVIRGNSKAESQRLIRDLENLRNGLAHAQDIVSHDWAQIARLARRLEELARAL</sequence>
<dbReference type="Pfam" id="PF13328">
    <property type="entry name" value="HD_4"/>
    <property type="match status" value="1"/>
</dbReference>
<dbReference type="InterPro" id="IPR052194">
    <property type="entry name" value="MESH1"/>
</dbReference>
<dbReference type="EMBL" id="JACIET010000003">
    <property type="protein sequence ID" value="MBB4014635.1"/>
    <property type="molecule type" value="Genomic_DNA"/>
</dbReference>
<evidence type="ECO:0000259" key="1">
    <source>
        <dbReference type="PROSITE" id="PS51831"/>
    </source>
</evidence>
<dbReference type="RefSeq" id="WP_207064547.1">
    <property type="nucleotide sequence ID" value="NZ_BAABLE010000008.1"/>
</dbReference>
<dbReference type="SUPFAM" id="SSF109604">
    <property type="entry name" value="HD-domain/PDEase-like"/>
    <property type="match status" value="1"/>
</dbReference>
<name>A0A840BMZ3_9RHOO</name>
<dbReference type="PANTHER" id="PTHR46246:SF1">
    <property type="entry name" value="GUANOSINE-3',5'-BIS(DIPHOSPHATE) 3'-PYROPHOSPHOHYDROLASE MESH1"/>
    <property type="match status" value="1"/>
</dbReference>
<feature type="domain" description="HD" evidence="1">
    <location>
        <begin position="36"/>
        <end position="132"/>
    </location>
</feature>
<protein>
    <recommendedName>
        <fullName evidence="1">HD domain-containing protein</fullName>
    </recommendedName>
</protein>
<comment type="caution">
    <text evidence="2">The sequence shown here is derived from an EMBL/GenBank/DDBJ whole genome shotgun (WGS) entry which is preliminary data.</text>
</comment>
<gene>
    <name evidence="2" type="ORF">GGR36_003991</name>
</gene>
<accession>A0A840BMZ3</accession>
<dbReference type="Proteomes" id="UP000561045">
    <property type="component" value="Unassembled WGS sequence"/>
</dbReference>
<evidence type="ECO:0000313" key="2">
    <source>
        <dbReference type="EMBL" id="MBB4014635.1"/>
    </source>
</evidence>
<dbReference type="GO" id="GO:0008893">
    <property type="term" value="F:guanosine-3',5'-bis(diphosphate) 3'-diphosphatase activity"/>
    <property type="evidence" value="ECO:0007669"/>
    <property type="project" value="TreeGrafter"/>
</dbReference>
<dbReference type="Gene3D" id="1.10.3210.10">
    <property type="entry name" value="Hypothetical protein af1432"/>
    <property type="match status" value="1"/>
</dbReference>
<keyword evidence="3" id="KW-1185">Reference proteome</keyword>
<dbReference type="InterPro" id="IPR003607">
    <property type="entry name" value="HD/PDEase_dom"/>
</dbReference>
<proteinExistence type="predicted"/>
<dbReference type="InterPro" id="IPR006674">
    <property type="entry name" value="HD_domain"/>
</dbReference>
<dbReference type="SMART" id="SM00471">
    <property type="entry name" value="HDc"/>
    <property type="match status" value="1"/>
</dbReference>
<reference evidence="2 3" key="1">
    <citation type="submission" date="2020-08" db="EMBL/GenBank/DDBJ databases">
        <title>Genomic Encyclopedia of Type Strains, Phase IV (KMG-IV): sequencing the most valuable type-strain genomes for metagenomic binning, comparative biology and taxonomic classification.</title>
        <authorList>
            <person name="Goeker M."/>
        </authorList>
    </citation>
    <scope>NUCLEOTIDE SEQUENCE [LARGE SCALE GENOMIC DNA]</scope>
    <source>
        <strain evidence="2 3">DSM 106739</strain>
    </source>
</reference>
<evidence type="ECO:0000313" key="3">
    <source>
        <dbReference type="Proteomes" id="UP000561045"/>
    </source>
</evidence>
<dbReference type="PANTHER" id="PTHR46246">
    <property type="entry name" value="GUANOSINE-3',5'-BIS(DIPHOSPHATE) 3'-PYROPHOSPHOHYDROLASE MESH1"/>
    <property type="match status" value="1"/>
</dbReference>
<dbReference type="AlphaFoldDB" id="A0A840BMZ3"/>
<organism evidence="2 3">
    <name type="scientific">Niveibacterium umoris</name>
    <dbReference type="NCBI Taxonomy" id="1193620"/>
    <lineage>
        <taxon>Bacteria</taxon>
        <taxon>Pseudomonadati</taxon>
        <taxon>Pseudomonadota</taxon>
        <taxon>Betaproteobacteria</taxon>
        <taxon>Rhodocyclales</taxon>
        <taxon>Rhodocyclaceae</taxon>
        <taxon>Niveibacterium</taxon>
    </lineage>
</organism>
<dbReference type="PROSITE" id="PS51831">
    <property type="entry name" value="HD"/>
    <property type="match status" value="1"/>
</dbReference>